<keyword evidence="1" id="KW-0812">Transmembrane</keyword>
<protein>
    <submittedName>
        <fullName evidence="2">Uncharacterized protein</fullName>
    </submittedName>
</protein>
<evidence type="ECO:0000313" key="3">
    <source>
        <dbReference type="Proteomes" id="UP000626092"/>
    </source>
</evidence>
<comment type="caution">
    <text evidence="2">The sequence shown here is derived from an EMBL/GenBank/DDBJ whole genome shotgun (WGS) entry which is preliminary data.</text>
</comment>
<proteinExistence type="predicted"/>
<accession>A0A834LG17</accession>
<reference evidence="2" key="1">
    <citation type="submission" date="2019-11" db="EMBL/GenBank/DDBJ databases">
        <authorList>
            <person name="Liu Y."/>
            <person name="Hou J."/>
            <person name="Li T.-Q."/>
            <person name="Guan C.-H."/>
            <person name="Wu X."/>
            <person name="Wu H.-Z."/>
            <person name="Ling F."/>
            <person name="Zhang R."/>
            <person name="Shi X.-G."/>
            <person name="Ren J.-P."/>
            <person name="Chen E.-F."/>
            <person name="Sun J.-M."/>
        </authorList>
    </citation>
    <scope>NUCLEOTIDE SEQUENCE</scope>
    <source>
        <strain evidence="2">Adult_tree_wgs_1</strain>
        <tissue evidence="2">Leaves</tissue>
    </source>
</reference>
<dbReference type="OrthoDB" id="10382281at2759"/>
<evidence type="ECO:0000313" key="2">
    <source>
        <dbReference type="EMBL" id="KAF7134246.1"/>
    </source>
</evidence>
<gene>
    <name evidence="2" type="ORF">RHSIM_Rhsim08G0069800</name>
</gene>
<name>A0A834LG17_RHOSS</name>
<dbReference type="Proteomes" id="UP000626092">
    <property type="component" value="Unassembled WGS sequence"/>
</dbReference>
<feature type="transmembrane region" description="Helical" evidence="1">
    <location>
        <begin position="16"/>
        <end position="38"/>
    </location>
</feature>
<dbReference type="AlphaFoldDB" id="A0A834LG17"/>
<organism evidence="2 3">
    <name type="scientific">Rhododendron simsii</name>
    <name type="common">Sims's rhododendron</name>
    <dbReference type="NCBI Taxonomy" id="118357"/>
    <lineage>
        <taxon>Eukaryota</taxon>
        <taxon>Viridiplantae</taxon>
        <taxon>Streptophyta</taxon>
        <taxon>Embryophyta</taxon>
        <taxon>Tracheophyta</taxon>
        <taxon>Spermatophyta</taxon>
        <taxon>Magnoliopsida</taxon>
        <taxon>eudicotyledons</taxon>
        <taxon>Gunneridae</taxon>
        <taxon>Pentapetalae</taxon>
        <taxon>asterids</taxon>
        <taxon>Ericales</taxon>
        <taxon>Ericaceae</taxon>
        <taxon>Ericoideae</taxon>
        <taxon>Rhodoreae</taxon>
        <taxon>Rhododendron</taxon>
    </lineage>
</organism>
<sequence length="72" mass="8309">MQTFGNEGDSAVPSEVFYFIFSVFIFWNMLDSQGYCWLTILAPGQTLMNPDITSLLQIKLLRFLSHQEDTKI</sequence>
<dbReference type="EMBL" id="WJXA01000008">
    <property type="protein sequence ID" value="KAF7134246.1"/>
    <property type="molecule type" value="Genomic_DNA"/>
</dbReference>
<evidence type="ECO:0000256" key="1">
    <source>
        <dbReference type="SAM" id="Phobius"/>
    </source>
</evidence>
<keyword evidence="1" id="KW-1133">Transmembrane helix</keyword>
<keyword evidence="1" id="KW-0472">Membrane</keyword>
<keyword evidence="3" id="KW-1185">Reference proteome</keyword>